<evidence type="ECO:0000259" key="8">
    <source>
        <dbReference type="PROSITE" id="PS50045"/>
    </source>
</evidence>
<name>V7I6H4_9CLOT</name>
<keyword evidence="1" id="KW-0547">Nucleotide-binding</keyword>
<sequence>MLIQEADMEYNFVASENYKYLNAFIVSDFIDLPIHIINEEGFIIFVNKAWSNAYKIRRDLAVGKHIQEVMQNELQYFLSLENPYPADESVRINDLTSSHLDDISNESAALKALHQRKKISMVTSSSEGNKIMVTSTPVFSGLNEIVYVYTFVQNLTEISKLKERLDSEIEMNNLLKSKLTSLMDKKETSKLFGKSKKIRDIKELIPVIAKTDASILILGESGVGKEVLAKEIYLNSNRADKPFLTINCSAIPENLLESEMFGYEKGAFTGAVTSKPGLFEVANGGTIFLDEIGTMPLSLQPKLLRVLQENEFMRVGGTKKISLDVRFISATNEKLMEMISSGKFRQDLYYRLNVIPVKIPPLKDRKDDIRILSERFLDEFNKKYNKRKMFNESALAGLEKYDWPGNIRELRNAIERLVIIGEKDVICENQLSFLAQSKDQMPDSQLNYNIDSSISLKDAVKKYEKALIQDALKKHKTTYGAAKALRTSQSMIARKSKSFGINKDWE</sequence>
<dbReference type="InterPro" id="IPR003593">
    <property type="entry name" value="AAA+_ATPase"/>
</dbReference>
<dbReference type="FunFam" id="3.40.50.300:FF:000006">
    <property type="entry name" value="DNA-binding transcriptional regulator NtrC"/>
    <property type="match status" value="1"/>
</dbReference>
<dbReference type="SUPFAM" id="SSF55785">
    <property type="entry name" value="PYP-like sensor domain (PAS domain)"/>
    <property type="match status" value="1"/>
</dbReference>
<dbReference type="GO" id="GO:0003677">
    <property type="term" value="F:DNA binding"/>
    <property type="evidence" value="ECO:0007669"/>
    <property type="project" value="UniProtKB-KW"/>
</dbReference>
<dbReference type="PROSITE" id="PS00688">
    <property type="entry name" value="SIGMA54_INTERACT_3"/>
    <property type="match status" value="1"/>
</dbReference>
<organism evidence="9 10">
    <name type="scientific">Youngiibacter fragilis 232.1</name>
    <dbReference type="NCBI Taxonomy" id="994573"/>
    <lineage>
        <taxon>Bacteria</taxon>
        <taxon>Bacillati</taxon>
        <taxon>Bacillota</taxon>
        <taxon>Clostridia</taxon>
        <taxon>Eubacteriales</taxon>
        <taxon>Clostridiaceae</taxon>
        <taxon>Youngiibacter</taxon>
    </lineage>
</organism>
<dbReference type="InterPro" id="IPR027417">
    <property type="entry name" value="P-loop_NTPase"/>
</dbReference>
<dbReference type="AlphaFoldDB" id="V7I6H4"/>
<keyword evidence="5" id="KW-0238">DNA-binding</keyword>
<accession>V7I6H4</accession>
<dbReference type="Pfam" id="PF25601">
    <property type="entry name" value="AAA_lid_14"/>
    <property type="match status" value="1"/>
</dbReference>
<dbReference type="GO" id="GO:0005524">
    <property type="term" value="F:ATP binding"/>
    <property type="evidence" value="ECO:0007669"/>
    <property type="project" value="UniProtKB-KW"/>
</dbReference>
<dbReference type="Proteomes" id="UP000017747">
    <property type="component" value="Unassembled WGS sequence"/>
</dbReference>
<dbReference type="InterPro" id="IPR025662">
    <property type="entry name" value="Sigma_54_int_dom_ATP-bd_1"/>
</dbReference>
<feature type="domain" description="Sigma-54 factor interaction" evidence="8">
    <location>
        <begin position="191"/>
        <end position="419"/>
    </location>
</feature>
<dbReference type="InterPro" id="IPR002078">
    <property type="entry name" value="Sigma_54_int"/>
</dbReference>
<dbReference type="PROSITE" id="PS00675">
    <property type="entry name" value="SIGMA54_INTERACT_1"/>
    <property type="match status" value="1"/>
</dbReference>
<dbReference type="InterPro" id="IPR009057">
    <property type="entry name" value="Homeodomain-like_sf"/>
</dbReference>
<gene>
    <name evidence="9" type="ORF">T472_0210015</name>
</gene>
<dbReference type="EMBL" id="AXUN02000172">
    <property type="protein sequence ID" value="ETA80896.1"/>
    <property type="molecule type" value="Genomic_DNA"/>
</dbReference>
<dbReference type="PROSITE" id="PS50045">
    <property type="entry name" value="SIGMA54_INTERACT_4"/>
    <property type="match status" value="1"/>
</dbReference>
<dbReference type="PANTHER" id="PTHR32071">
    <property type="entry name" value="TRANSCRIPTIONAL REGULATORY PROTEIN"/>
    <property type="match status" value="1"/>
</dbReference>
<evidence type="ECO:0000256" key="4">
    <source>
        <dbReference type="ARBA" id="ARBA00023015"/>
    </source>
</evidence>
<evidence type="ECO:0000256" key="1">
    <source>
        <dbReference type="ARBA" id="ARBA00022741"/>
    </source>
</evidence>
<dbReference type="InterPro" id="IPR058031">
    <property type="entry name" value="AAA_lid_NorR"/>
</dbReference>
<dbReference type="InterPro" id="IPR025944">
    <property type="entry name" value="Sigma_54_int_dom_CS"/>
</dbReference>
<evidence type="ECO:0000256" key="5">
    <source>
        <dbReference type="ARBA" id="ARBA00023125"/>
    </source>
</evidence>
<dbReference type="Gene3D" id="3.40.50.300">
    <property type="entry name" value="P-loop containing nucleotide triphosphate hydrolases"/>
    <property type="match status" value="1"/>
</dbReference>
<protein>
    <recommendedName>
        <fullName evidence="7">HTH-type transcriptional regulatory protein TyrR</fullName>
    </recommendedName>
</protein>
<evidence type="ECO:0000256" key="7">
    <source>
        <dbReference type="ARBA" id="ARBA00029500"/>
    </source>
</evidence>
<evidence type="ECO:0000256" key="6">
    <source>
        <dbReference type="ARBA" id="ARBA00023163"/>
    </source>
</evidence>
<dbReference type="SMART" id="SM00382">
    <property type="entry name" value="AAA"/>
    <property type="match status" value="1"/>
</dbReference>
<dbReference type="Gene3D" id="3.30.450.20">
    <property type="entry name" value="PAS domain"/>
    <property type="match status" value="1"/>
</dbReference>
<dbReference type="Pfam" id="PF00158">
    <property type="entry name" value="Sigma54_activat"/>
    <property type="match status" value="1"/>
</dbReference>
<keyword evidence="2" id="KW-0058">Aromatic hydrocarbons catabolism</keyword>
<dbReference type="InterPro" id="IPR025943">
    <property type="entry name" value="Sigma_54_int_dom_ATP-bd_2"/>
</dbReference>
<proteinExistence type="predicted"/>
<dbReference type="Pfam" id="PF18024">
    <property type="entry name" value="HTH_50"/>
    <property type="match status" value="1"/>
</dbReference>
<keyword evidence="4" id="KW-0805">Transcription regulation</keyword>
<dbReference type="Gene3D" id="1.10.10.60">
    <property type="entry name" value="Homeodomain-like"/>
    <property type="match status" value="1"/>
</dbReference>
<dbReference type="GO" id="GO:0006355">
    <property type="term" value="P:regulation of DNA-templated transcription"/>
    <property type="evidence" value="ECO:0007669"/>
    <property type="project" value="InterPro"/>
</dbReference>
<dbReference type="InterPro" id="IPR030828">
    <property type="entry name" value="HTH_TyrR"/>
</dbReference>
<dbReference type="SUPFAM" id="SSF52540">
    <property type="entry name" value="P-loop containing nucleoside triphosphate hydrolases"/>
    <property type="match status" value="1"/>
</dbReference>
<dbReference type="STRING" id="994573.T472_0210015"/>
<keyword evidence="6" id="KW-0804">Transcription</keyword>
<comment type="caution">
    <text evidence="9">The sequence shown here is derived from an EMBL/GenBank/DDBJ whole genome shotgun (WGS) entry which is preliminary data.</text>
</comment>
<evidence type="ECO:0000313" key="10">
    <source>
        <dbReference type="Proteomes" id="UP000017747"/>
    </source>
</evidence>
<dbReference type="Gene3D" id="1.10.8.60">
    <property type="match status" value="1"/>
</dbReference>
<dbReference type="PROSITE" id="PS00676">
    <property type="entry name" value="SIGMA54_INTERACT_2"/>
    <property type="match status" value="1"/>
</dbReference>
<dbReference type="eggNOG" id="COG3829">
    <property type="taxonomic scope" value="Bacteria"/>
</dbReference>
<dbReference type="CDD" id="cd00009">
    <property type="entry name" value="AAA"/>
    <property type="match status" value="1"/>
</dbReference>
<dbReference type="SUPFAM" id="SSF46689">
    <property type="entry name" value="Homeodomain-like"/>
    <property type="match status" value="1"/>
</dbReference>
<evidence type="ECO:0000256" key="3">
    <source>
        <dbReference type="ARBA" id="ARBA00022840"/>
    </source>
</evidence>
<dbReference type="InterPro" id="IPR035965">
    <property type="entry name" value="PAS-like_dom_sf"/>
</dbReference>
<reference evidence="9 10" key="1">
    <citation type="journal article" date="2014" name="Genome Announc.">
        <title>Genome Sequence of Youngiibacter fragilis, the Type Strain of the Genus Youngiibacter.</title>
        <authorList>
            <person name="Wawrik C.B."/>
            <person name="Callaghan A.V."/>
            <person name="Stamps B.W."/>
            <person name="Wawrik B."/>
        </authorList>
    </citation>
    <scope>NUCLEOTIDE SEQUENCE [LARGE SCALE GENOMIC DNA]</scope>
    <source>
        <strain evidence="9 10">232.1</strain>
    </source>
</reference>
<keyword evidence="10" id="KW-1185">Reference proteome</keyword>
<evidence type="ECO:0000313" key="9">
    <source>
        <dbReference type="EMBL" id="ETA80896.1"/>
    </source>
</evidence>
<keyword evidence="3" id="KW-0067">ATP-binding</keyword>
<evidence type="ECO:0000256" key="2">
    <source>
        <dbReference type="ARBA" id="ARBA00022797"/>
    </source>
</evidence>